<protein>
    <submittedName>
        <fullName evidence="1">Uncharacterized protein</fullName>
    </submittedName>
</protein>
<dbReference type="AlphaFoldDB" id="A0A2P6FGR7"/>
<reference evidence="1 2" key="1">
    <citation type="submission" date="2016-03" db="EMBL/GenBank/DDBJ databases">
        <title>Comparative genomics of Pseudogymnoascus destructans, the fungus causing white-nose syndrome of bats.</title>
        <authorList>
            <person name="Palmer J.M."/>
            <person name="Drees K.P."/>
            <person name="Foster J.T."/>
            <person name="Lindner D.L."/>
        </authorList>
    </citation>
    <scope>NUCLEOTIDE SEQUENCE [LARGE SCALE GENOMIC DNA]</scope>
    <source>
        <strain evidence="1 2">UAMH 10579</strain>
    </source>
</reference>
<reference evidence="2" key="2">
    <citation type="journal article" date="2018" name="Nat. Commun.">
        <title>Extreme sensitivity to ultraviolet light in the fungal pathogen causing white-nose syndrome of bats.</title>
        <authorList>
            <person name="Palmer J.M."/>
            <person name="Drees K.P."/>
            <person name="Foster J.T."/>
            <person name="Lindner D.L."/>
        </authorList>
    </citation>
    <scope>NUCLEOTIDE SEQUENCE [LARGE SCALE GENOMIC DNA]</scope>
    <source>
        <strain evidence="2">UAMH 10579</strain>
    </source>
</reference>
<gene>
    <name evidence="1" type="ORF">VE01_10733</name>
</gene>
<evidence type="ECO:0000313" key="2">
    <source>
        <dbReference type="Proteomes" id="UP000091956"/>
    </source>
</evidence>
<sequence length="103" mass="11995">MIYDDPFPTDALPMDNPDIIYGQTWSVQRLTYTFSSGLYDSQRPLRPLYGQPQEPKHLPSNLSTFSMDNPYFYNIQKCKMYITCGLSFDDLWINLNPPYSPPT</sequence>
<dbReference type="GeneID" id="84234285"/>
<accession>A0A2P6FGR7</accession>
<name>A0A2P6FGR7_9PEZI</name>
<proteinExistence type="predicted"/>
<evidence type="ECO:0000313" key="1">
    <source>
        <dbReference type="EMBL" id="PQM43837.1"/>
    </source>
</evidence>
<dbReference type="RefSeq" id="XP_059320168.1">
    <property type="nucleotide sequence ID" value="XM_059464185.1"/>
</dbReference>
<dbReference type="EMBL" id="KV460207">
    <property type="protein sequence ID" value="PQM43837.1"/>
    <property type="molecule type" value="Genomic_DNA"/>
</dbReference>
<keyword evidence="2" id="KW-1185">Reference proteome</keyword>
<organism evidence="1 2">
    <name type="scientific">Pseudogymnoascus verrucosus</name>
    <dbReference type="NCBI Taxonomy" id="342668"/>
    <lineage>
        <taxon>Eukaryota</taxon>
        <taxon>Fungi</taxon>
        <taxon>Dikarya</taxon>
        <taxon>Ascomycota</taxon>
        <taxon>Pezizomycotina</taxon>
        <taxon>Leotiomycetes</taxon>
        <taxon>Thelebolales</taxon>
        <taxon>Thelebolaceae</taxon>
        <taxon>Pseudogymnoascus</taxon>
    </lineage>
</organism>
<dbReference type="Proteomes" id="UP000091956">
    <property type="component" value="Unassembled WGS sequence"/>
</dbReference>